<name>A0A3N2S6G0_9ENTR</name>
<dbReference type="Proteomes" id="UP000268051">
    <property type="component" value="Unassembled WGS sequence"/>
</dbReference>
<feature type="chain" id="PRO_5018029568" evidence="2">
    <location>
        <begin position="23"/>
        <end position="169"/>
    </location>
</feature>
<dbReference type="PANTHER" id="PTHR37089">
    <property type="entry name" value="PROTEIN U-RELATED"/>
    <property type="match status" value="1"/>
</dbReference>
<protein>
    <submittedName>
        <fullName evidence="4">SCPU domain-containing protein</fullName>
    </submittedName>
</protein>
<dbReference type="EMBL" id="RHFN01000007">
    <property type="protein sequence ID" value="ROU15289.1"/>
    <property type="molecule type" value="Genomic_DNA"/>
</dbReference>
<organism evidence="4 5">
    <name type="scientific">Kluyvera ascorbata</name>
    <dbReference type="NCBI Taxonomy" id="51288"/>
    <lineage>
        <taxon>Bacteria</taxon>
        <taxon>Pseudomonadati</taxon>
        <taxon>Pseudomonadota</taxon>
        <taxon>Gammaproteobacteria</taxon>
        <taxon>Enterobacterales</taxon>
        <taxon>Enterobacteriaceae</taxon>
        <taxon>Kluyvera</taxon>
    </lineage>
</organism>
<evidence type="ECO:0000256" key="2">
    <source>
        <dbReference type="SAM" id="SignalP"/>
    </source>
</evidence>
<feature type="region of interest" description="Disordered" evidence="1">
    <location>
        <begin position="111"/>
        <end position="133"/>
    </location>
</feature>
<evidence type="ECO:0000313" key="4">
    <source>
        <dbReference type="EMBL" id="ROU15289.1"/>
    </source>
</evidence>
<dbReference type="OrthoDB" id="6505076at2"/>
<proteinExistence type="predicted"/>
<keyword evidence="2" id="KW-0732">Signal</keyword>
<dbReference type="Pfam" id="PF05229">
    <property type="entry name" value="SCPU"/>
    <property type="match status" value="1"/>
</dbReference>
<feature type="signal peptide" evidence="2">
    <location>
        <begin position="1"/>
        <end position="22"/>
    </location>
</feature>
<dbReference type="InterPro" id="IPR053167">
    <property type="entry name" value="Spore_coat_component"/>
</dbReference>
<evidence type="ECO:0000313" key="5">
    <source>
        <dbReference type="Proteomes" id="UP000268051"/>
    </source>
</evidence>
<dbReference type="SMART" id="SM00972">
    <property type="entry name" value="SCPU"/>
    <property type="match status" value="1"/>
</dbReference>
<accession>A0A3N2S6G0</accession>
<evidence type="ECO:0000259" key="3">
    <source>
        <dbReference type="Pfam" id="PF05229"/>
    </source>
</evidence>
<evidence type="ECO:0000256" key="1">
    <source>
        <dbReference type="SAM" id="MobiDB-lite"/>
    </source>
</evidence>
<dbReference type="AlphaFoldDB" id="A0A3N2S6G0"/>
<comment type="caution">
    <text evidence="4">The sequence shown here is derived from an EMBL/GenBank/DDBJ whole genome shotgun (WGS) entry which is preliminary data.</text>
</comment>
<feature type="domain" description="Spore coat protein U/FanG" evidence="3">
    <location>
        <begin position="26"/>
        <end position="165"/>
    </location>
</feature>
<dbReference type="RefSeq" id="WP_123651019.1">
    <property type="nucleotide sequence ID" value="NZ_RHFN01000007.1"/>
</dbReference>
<reference evidence="4 5" key="1">
    <citation type="submission" date="2018-10" db="EMBL/GenBank/DDBJ databases">
        <title>Horizontal transference of carbapenem resistance between Klebsiella pneumoniae and Kluyvera ascorbata during abdominal infection: a case report.</title>
        <authorList>
            <person name="Raro O.H.F."/>
            <person name="Lima-Morales D."/>
            <person name="Barth A.L."/>
            <person name="Paim T.G.S."/>
            <person name="Mott M.P."/>
            <person name="Riche C.V.W."/>
            <person name="Teixeira U.F."/>
            <person name="Waechter F."/>
            <person name="Dias C.A.G."/>
        </authorList>
    </citation>
    <scope>NUCLEOTIDE SEQUENCE [LARGE SCALE GENOMIC DNA]</scope>
    <source>
        <strain evidence="4 5">OT2</strain>
    </source>
</reference>
<sequence length="169" mass="16983">MNTSFKFIFFCLTSTIIPAANAAVATNTFQVQLVITSSCTVAQPAALNMGSVASNATTANGSTSMAVTCSRTTPYFVGLTPSSANGGGTTGNGFMAGTTGNTDKVPYQLNQDSAGTKPWGNTATSSSAGNGVGGTGSGLAQSITVYAVAPNANFKPDTYTDTVTISVNY</sequence>
<gene>
    <name evidence="4" type="ORF">EB837_09185</name>
</gene>
<dbReference type="InterPro" id="IPR007893">
    <property type="entry name" value="Spore_coat_U/FanG"/>
</dbReference>